<dbReference type="GO" id="GO:0046872">
    <property type="term" value="F:metal ion binding"/>
    <property type="evidence" value="ECO:0007669"/>
    <property type="project" value="UniProtKB-KW"/>
</dbReference>
<dbReference type="InterPro" id="IPR001611">
    <property type="entry name" value="Leu-rich_rpt"/>
</dbReference>
<dbReference type="InterPro" id="IPR036909">
    <property type="entry name" value="Cyt_c-like_dom_sf"/>
</dbReference>
<dbReference type="GO" id="GO:0020037">
    <property type="term" value="F:heme binding"/>
    <property type="evidence" value="ECO:0007669"/>
    <property type="project" value="InterPro"/>
</dbReference>
<comment type="caution">
    <text evidence="7">The sequence shown here is derived from an EMBL/GenBank/DDBJ whole genome shotgun (WGS) entry which is preliminary data.</text>
</comment>
<evidence type="ECO:0000256" key="1">
    <source>
        <dbReference type="ARBA" id="ARBA00022617"/>
    </source>
</evidence>
<accession>A0A1S1Z0K7</accession>
<dbReference type="STRING" id="915059.NH26_10770"/>
<feature type="domain" description="Cytochrome c" evidence="6">
    <location>
        <begin position="162"/>
        <end position="257"/>
    </location>
</feature>
<evidence type="ECO:0000313" key="8">
    <source>
        <dbReference type="Proteomes" id="UP000179797"/>
    </source>
</evidence>
<dbReference type="PANTHER" id="PTHR35889">
    <property type="entry name" value="CYCLOINULO-OLIGOSACCHARIDE FRUCTANOTRANSFERASE-RELATED"/>
    <property type="match status" value="1"/>
</dbReference>
<dbReference type="InterPro" id="IPR011429">
    <property type="entry name" value="Cyt_c_Planctomycete-type"/>
</dbReference>
<sequence>MDFSNFSIFIGRFHPLLVHLPIGILLMAMFLEIATRLKWLKETDKVISFTLLIGGFSAIFTCILGYLLGQSGDDYNTTTLDYHQWGGIITTLIAFGCFFLKNKVIHQSIYPVFLFLLIVVMSYTGHLGGNLTHGSTYLTQYSPIQIGDSNQEQYALANSPDEVILYGHLVKPLLEAKCISCHNQDKKKGQLSLSSKNDILKGGKNGGFIIPGNAKSSSLIQRVSLPHGHEDVMPPEGKKELSDEEIALLTLWINQGQGSFDTLYSDLEIEEDLHTYFMTSLGFSALPNDQITLNKIEKSSIDRLREKGFQIRELVPGTFAYDVTLPIKTNHIKDFINDLSTIKNNIVWLDLKNHKVDDESLKIISKYSELRKLNLSNNPITDKGVELLLELKYLEVINLHSTKITEASLGYFEEHENIQKIYSWNTF</sequence>
<feature type="transmembrane region" description="Helical" evidence="5">
    <location>
        <begin position="82"/>
        <end position="100"/>
    </location>
</feature>
<dbReference type="AlphaFoldDB" id="A0A1S1Z0K7"/>
<dbReference type="RefSeq" id="WP_044223149.1">
    <property type="nucleotide sequence ID" value="NZ_JRYR02000001.1"/>
</dbReference>
<dbReference type="Proteomes" id="UP000179797">
    <property type="component" value="Unassembled WGS sequence"/>
</dbReference>
<dbReference type="InterPro" id="IPR032675">
    <property type="entry name" value="LRR_dom_sf"/>
</dbReference>
<feature type="transmembrane region" description="Helical" evidence="5">
    <location>
        <begin position="16"/>
        <end position="34"/>
    </location>
</feature>
<keyword evidence="2 4" id="KW-0479">Metal-binding</keyword>
<keyword evidence="5" id="KW-0472">Membrane</keyword>
<dbReference type="PROSITE" id="PS51007">
    <property type="entry name" value="CYTC"/>
    <property type="match status" value="1"/>
</dbReference>
<keyword evidence="8" id="KW-1185">Reference proteome</keyword>
<dbReference type="InterPro" id="IPR009056">
    <property type="entry name" value="Cyt_c-like_dom"/>
</dbReference>
<gene>
    <name evidence="7" type="ORF">NH26_10770</name>
</gene>
<dbReference type="Pfam" id="PF09990">
    <property type="entry name" value="DUF2231"/>
    <property type="match status" value="1"/>
</dbReference>
<protein>
    <recommendedName>
        <fullName evidence="6">Cytochrome c domain-containing protein</fullName>
    </recommendedName>
</protein>
<keyword evidence="1 4" id="KW-0349">Heme</keyword>
<dbReference type="PROSITE" id="PS51450">
    <property type="entry name" value="LRR"/>
    <property type="match status" value="1"/>
</dbReference>
<keyword evidence="5" id="KW-0812">Transmembrane</keyword>
<dbReference type="Gene3D" id="3.80.10.10">
    <property type="entry name" value="Ribonuclease Inhibitor"/>
    <property type="match status" value="1"/>
</dbReference>
<dbReference type="PANTHER" id="PTHR35889:SF3">
    <property type="entry name" value="F-BOX DOMAIN-CONTAINING PROTEIN"/>
    <property type="match status" value="1"/>
</dbReference>
<evidence type="ECO:0000256" key="5">
    <source>
        <dbReference type="SAM" id="Phobius"/>
    </source>
</evidence>
<dbReference type="OrthoDB" id="713772at2"/>
<feature type="transmembrane region" description="Helical" evidence="5">
    <location>
        <begin position="46"/>
        <end position="67"/>
    </location>
</feature>
<keyword evidence="5" id="KW-1133">Transmembrane helix</keyword>
<dbReference type="SUPFAM" id="SSF46626">
    <property type="entry name" value="Cytochrome c"/>
    <property type="match status" value="1"/>
</dbReference>
<dbReference type="GO" id="GO:0009055">
    <property type="term" value="F:electron transfer activity"/>
    <property type="evidence" value="ECO:0007669"/>
    <property type="project" value="InterPro"/>
</dbReference>
<evidence type="ECO:0000256" key="4">
    <source>
        <dbReference type="PROSITE-ProRule" id="PRU00433"/>
    </source>
</evidence>
<evidence type="ECO:0000256" key="3">
    <source>
        <dbReference type="ARBA" id="ARBA00023004"/>
    </source>
</evidence>
<evidence type="ECO:0000259" key="6">
    <source>
        <dbReference type="PROSITE" id="PS51007"/>
    </source>
</evidence>
<dbReference type="SUPFAM" id="SSF52047">
    <property type="entry name" value="RNI-like"/>
    <property type="match status" value="1"/>
</dbReference>
<keyword evidence="3 4" id="KW-0408">Iron</keyword>
<proteinExistence type="predicted"/>
<evidence type="ECO:0000256" key="2">
    <source>
        <dbReference type="ARBA" id="ARBA00022723"/>
    </source>
</evidence>
<reference evidence="7 8" key="1">
    <citation type="journal article" date="2012" name="Int. J. Syst. Evol. Microbiol.">
        <title>Flammeovirga pacifica sp. nov., isolated from deep-sea sediment.</title>
        <authorList>
            <person name="Xu H."/>
            <person name="Fu Y."/>
            <person name="Yang N."/>
            <person name="Ding Z."/>
            <person name="Lai Q."/>
            <person name="Zeng R."/>
        </authorList>
    </citation>
    <scope>NUCLEOTIDE SEQUENCE [LARGE SCALE GENOMIC DNA]</scope>
    <source>
        <strain evidence="8">DSM 24597 / LMG 26175 / WPAGA1</strain>
    </source>
</reference>
<organism evidence="7 8">
    <name type="scientific">Flammeovirga pacifica</name>
    <dbReference type="NCBI Taxonomy" id="915059"/>
    <lineage>
        <taxon>Bacteria</taxon>
        <taxon>Pseudomonadati</taxon>
        <taxon>Bacteroidota</taxon>
        <taxon>Cytophagia</taxon>
        <taxon>Cytophagales</taxon>
        <taxon>Flammeovirgaceae</taxon>
        <taxon>Flammeovirga</taxon>
    </lineage>
</organism>
<dbReference type="InterPro" id="IPR019251">
    <property type="entry name" value="DUF2231_TM"/>
</dbReference>
<dbReference type="Pfam" id="PF07635">
    <property type="entry name" value="PSCyt1"/>
    <property type="match status" value="1"/>
</dbReference>
<name>A0A1S1Z0K7_FLAPC</name>
<evidence type="ECO:0000313" key="7">
    <source>
        <dbReference type="EMBL" id="OHX66804.1"/>
    </source>
</evidence>
<feature type="transmembrane region" description="Helical" evidence="5">
    <location>
        <begin position="112"/>
        <end position="129"/>
    </location>
</feature>
<dbReference type="Gene3D" id="1.10.760.10">
    <property type="entry name" value="Cytochrome c-like domain"/>
    <property type="match status" value="1"/>
</dbReference>
<dbReference type="EMBL" id="JRYR02000001">
    <property type="protein sequence ID" value="OHX66804.1"/>
    <property type="molecule type" value="Genomic_DNA"/>
</dbReference>